<dbReference type="GO" id="GO:0009295">
    <property type="term" value="C:nucleoid"/>
    <property type="evidence" value="ECO:0007669"/>
    <property type="project" value="TreeGrafter"/>
</dbReference>
<dbReference type="PROSITE" id="PS50935">
    <property type="entry name" value="SSB"/>
    <property type="match status" value="1"/>
</dbReference>
<dbReference type="GO" id="GO:0006310">
    <property type="term" value="P:DNA recombination"/>
    <property type="evidence" value="ECO:0007669"/>
    <property type="project" value="UniProtKB-KW"/>
</dbReference>
<evidence type="ECO:0000256" key="2">
    <source>
        <dbReference type="ARBA" id="ARBA00023172"/>
    </source>
</evidence>
<reference evidence="5 6" key="1">
    <citation type="submission" date="2020-05" db="EMBL/GenBank/DDBJ databases">
        <title>Parvularcula mediterraneae sp. nov., isolated from polypropylene straw from shallow seawater of the seashore of Laganas in Zakynthos island, Greece.</title>
        <authorList>
            <person name="Szabo I."/>
            <person name="Al-Omari J."/>
            <person name="Rado J."/>
            <person name="Szerdahelyi G.S."/>
        </authorList>
    </citation>
    <scope>NUCLEOTIDE SEQUENCE [LARGE SCALE GENOMIC DNA]</scope>
    <source>
        <strain evidence="5 6">ZS-1/3</strain>
    </source>
</reference>
<dbReference type="NCBIfam" id="TIGR00621">
    <property type="entry name" value="ssb"/>
    <property type="match status" value="1"/>
</dbReference>
<proteinExistence type="predicted"/>
<dbReference type="PANTHER" id="PTHR10302">
    <property type="entry name" value="SINGLE-STRANDED DNA-BINDING PROTEIN"/>
    <property type="match status" value="1"/>
</dbReference>
<dbReference type="InterPro" id="IPR011344">
    <property type="entry name" value="ssDNA-bd"/>
</dbReference>
<evidence type="ECO:0000256" key="4">
    <source>
        <dbReference type="RuleBase" id="RU000524"/>
    </source>
</evidence>
<dbReference type="PANTHER" id="PTHR10302:SF0">
    <property type="entry name" value="SINGLE-STRANDED DNA-BINDING PROTEIN, MITOCHONDRIAL"/>
    <property type="match status" value="1"/>
</dbReference>
<gene>
    <name evidence="5" type="ORF">HK107_12170</name>
</gene>
<organism evidence="5 6">
    <name type="scientific">Parvularcula mediterranea</name>
    <dbReference type="NCBI Taxonomy" id="2732508"/>
    <lineage>
        <taxon>Bacteria</taxon>
        <taxon>Pseudomonadati</taxon>
        <taxon>Pseudomonadota</taxon>
        <taxon>Alphaproteobacteria</taxon>
        <taxon>Parvularculales</taxon>
        <taxon>Parvularculaceae</taxon>
        <taxon>Parvularcula</taxon>
    </lineage>
</organism>
<sequence>MNSIHLIGRLGGEPTCTSYGDDGGKRLGRFSLAIVDHKSASKEATWILVTVFDGPDQRFAEQHLSKGDLVAIEGRLQQNRWATEDGDKRTSLTVIATSITGLSLAKWQETRNEEASA</sequence>
<dbReference type="SUPFAM" id="SSF50249">
    <property type="entry name" value="Nucleic acid-binding proteins"/>
    <property type="match status" value="1"/>
</dbReference>
<dbReference type="GO" id="GO:0003697">
    <property type="term" value="F:single-stranded DNA binding"/>
    <property type="evidence" value="ECO:0007669"/>
    <property type="project" value="InterPro"/>
</dbReference>
<dbReference type="InterPro" id="IPR000424">
    <property type="entry name" value="Primosome_PriB/ssb"/>
</dbReference>
<dbReference type="EMBL" id="JABFCX010000003">
    <property type="protein sequence ID" value="NNU17078.1"/>
    <property type="molecule type" value="Genomic_DNA"/>
</dbReference>
<accession>A0A7Y3W615</accession>
<dbReference type="Proteomes" id="UP000536835">
    <property type="component" value="Unassembled WGS sequence"/>
</dbReference>
<comment type="caution">
    <text evidence="5">The sequence shown here is derived from an EMBL/GenBank/DDBJ whole genome shotgun (WGS) entry which is preliminary data.</text>
</comment>
<keyword evidence="1 3" id="KW-0238">DNA-binding</keyword>
<dbReference type="CDD" id="cd04496">
    <property type="entry name" value="SSB_OBF"/>
    <property type="match status" value="1"/>
</dbReference>
<dbReference type="Gene3D" id="2.40.50.140">
    <property type="entry name" value="Nucleic acid-binding proteins"/>
    <property type="match status" value="1"/>
</dbReference>
<dbReference type="Pfam" id="PF00436">
    <property type="entry name" value="SSB"/>
    <property type="match status" value="1"/>
</dbReference>
<dbReference type="GO" id="GO:0006260">
    <property type="term" value="P:DNA replication"/>
    <property type="evidence" value="ECO:0007669"/>
    <property type="project" value="InterPro"/>
</dbReference>
<keyword evidence="2" id="KW-0233">DNA recombination</keyword>
<dbReference type="AlphaFoldDB" id="A0A7Y3W615"/>
<dbReference type="PIRSF" id="PIRSF002070">
    <property type="entry name" value="SSB"/>
    <property type="match status" value="1"/>
</dbReference>
<evidence type="ECO:0000313" key="5">
    <source>
        <dbReference type="EMBL" id="NNU17078.1"/>
    </source>
</evidence>
<evidence type="ECO:0000256" key="3">
    <source>
        <dbReference type="PIRNR" id="PIRNR002070"/>
    </source>
</evidence>
<keyword evidence="6" id="KW-1185">Reference proteome</keyword>
<dbReference type="InterPro" id="IPR012340">
    <property type="entry name" value="NA-bd_OB-fold"/>
</dbReference>
<evidence type="ECO:0000256" key="1">
    <source>
        <dbReference type="ARBA" id="ARBA00023125"/>
    </source>
</evidence>
<evidence type="ECO:0000313" key="6">
    <source>
        <dbReference type="Proteomes" id="UP000536835"/>
    </source>
</evidence>
<dbReference type="RefSeq" id="WP_173200150.1">
    <property type="nucleotide sequence ID" value="NZ_JABFCX010000003.1"/>
</dbReference>
<name>A0A7Y3W615_9PROT</name>
<protein>
    <recommendedName>
        <fullName evidence="3 4">Single-stranded DNA-binding protein</fullName>
    </recommendedName>
</protein>